<sequence length="62" mass="6748">MDCLPSFVARILISSITIFDGLKCKNSEDVAISSACIKFLVLTNNTPAAILFPLKLKCKSPF</sequence>
<accession>A0A918QS56</accession>
<gene>
    <name evidence="1" type="ORF">GCM10007028_04500</name>
</gene>
<reference evidence="1" key="1">
    <citation type="journal article" date="2014" name="Int. J. Syst. Evol. Microbiol.">
        <title>Complete genome sequence of Corynebacterium casei LMG S-19264T (=DSM 44701T), isolated from a smear-ripened cheese.</title>
        <authorList>
            <consortium name="US DOE Joint Genome Institute (JGI-PGF)"/>
            <person name="Walter F."/>
            <person name="Albersmeier A."/>
            <person name="Kalinowski J."/>
            <person name="Ruckert C."/>
        </authorList>
    </citation>
    <scope>NUCLEOTIDE SEQUENCE</scope>
    <source>
        <strain evidence="1">KCTC 12710</strain>
    </source>
</reference>
<dbReference type="AlphaFoldDB" id="A0A918QS56"/>
<protein>
    <submittedName>
        <fullName evidence="1">Uncharacterized protein</fullName>
    </submittedName>
</protein>
<name>A0A918QS56_9FLAO</name>
<comment type="caution">
    <text evidence="1">The sequence shown here is derived from an EMBL/GenBank/DDBJ whole genome shotgun (WGS) entry which is preliminary data.</text>
</comment>
<organism evidence="1 2">
    <name type="scientific">Algibacter mikhailovii</name>
    <dbReference type="NCBI Taxonomy" id="425498"/>
    <lineage>
        <taxon>Bacteria</taxon>
        <taxon>Pseudomonadati</taxon>
        <taxon>Bacteroidota</taxon>
        <taxon>Flavobacteriia</taxon>
        <taxon>Flavobacteriales</taxon>
        <taxon>Flavobacteriaceae</taxon>
        <taxon>Algibacter</taxon>
    </lineage>
</organism>
<dbReference type="EMBL" id="BMWZ01000001">
    <property type="protein sequence ID" value="GGZ70465.1"/>
    <property type="molecule type" value="Genomic_DNA"/>
</dbReference>
<evidence type="ECO:0000313" key="1">
    <source>
        <dbReference type="EMBL" id="GGZ70465.1"/>
    </source>
</evidence>
<reference evidence="1" key="2">
    <citation type="submission" date="2020-09" db="EMBL/GenBank/DDBJ databases">
        <authorList>
            <person name="Sun Q."/>
            <person name="Kim S."/>
        </authorList>
    </citation>
    <scope>NUCLEOTIDE SEQUENCE</scope>
    <source>
        <strain evidence="1">KCTC 12710</strain>
    </source>
</reference>
<proteinExistence type="predicted"/>
<keyword evidence="2" id="KW-1185">Reference proteome</keyword>
<evidence type="ECO:0000313" key="2">
    <source>
        <dbReference type="Proteomes" id="UP000636004"/>
    </source>
</evidence>
<dbReference type="Proteomes" id="UP000636004">
    <property type="component" value="Unassembled WGS sequence"/>
</dbReference>